<dbReference type="Proteomes" id="UP001152888">
    <property type="component" value="Unassembled WGS sequence"/>
</dbReference>
<evidence type="ECO:0000256" key="1">
    <source>
        <dbReference type="SAM" id="MobiDB-lite"/>
    </source>
</evidence>
<feature type="compositionally biased region" description="Low complexity" evidence="1">
    <location>
        <begin position="203"/>
        <end position="223"/>
    </location>
</feature>
<dbReference type="EMBL" id="CAKOFQ010006767">
    <property type="protein sequence ID" value="CAH1969905.1"/>
    <property type="molecule type" value="Genomic_DNA"/>
</dbReference>
<comment type="caution">
    <text evidence="2">The sequence shown here is derived from an EMBL/GenBank/DDBJ whole genome shotgun (WGS) entry which is preliminary data.</text>
</comment>
<sequence>MTSEITSLELSLAKDIVPDYFGGSKDLLDFVTKTDQFIELLRKPGPNCVFNKLLFHNIIAKIKGDARDLLNNSSWVTWKDVKEILVNRFGDKRNESCLAYELSRMHQNNKESYQQYYDRINEQLQKMLQQVKLTSPPELFQIKSEMYCDQALKRFIFGLKDQYDALRKIQEMENFWYERSLTNFMRDKDEPQRKNGQFTKPVPNQRGNNFNNSFQNQFRPQFQLSPPRVGPPRPNNLTPRPQLSQPQLMPNRFPNSNQQISRNTQPNKPTPMSIDGSNYRPNNSIRQPYRPNFFQQTSRPNVIVEELHNQETEGSEFPDQYDNYFSEARYVDQQDFDYLESEVSTFENDSAQVGNFPIPASEPNQST</sequence>
<name>A0A9P0K8D9_ACAOB</name>
<proteinExistence type="predicted"/>
<dbReference type="OrthoDB" id="6776989at2759"/>
<dbReference type="AlphaFoldDB" id="A0A9P0K8D9"/>
<evidence type="ECO:0008006" key="4">
    <source>
        <dbReference type="Google" id="ProtNLM"/>
    </source>
</evidence>
<reference evidence="2" key="1">
    <citation type="submission" date="2022-03" db="EMBL/GenBank/DDBJ databases">
        <authorList>
            <person name="Sayadi A."/>
        </authorList>
    </citation>
    <scope>NUCLEOTIDE SEQUENCE</scope>
</reference>
<evidence type="ECO:0000313" key="3">
    <source>
        <dbReference type="Proteomes" id="UP001152888"/>
    </source>
</evidence>
<accession>A0A9P0K8D9</accession>
<feature type="region of interest" description="Disordered" evidence="1">
    <location>
        <begin position="187"/>
        <end position="297"/>
    </location>
</feature>
<evidence type="ECO:0000313" key="2">
    <source>
        <dbReference type="EMBL" id="CAH1969905.1"/>
    </source>
</evidence>
<gene>
    <name evidence="2" type="ORF">ACAOBT_LOCUS8624</name>
</gene>
<feature type="compositionally biased region" description="Polar residues" evidence="1">
    <location>
        <begin position="235"/>
        <end position="267"/>
    </location>
</feature>
<keyword evidence="3" id="KW-1185">Reference proteome</keyword>
<organism evidence="2 3">
    <name type="scientific">Acanthoscelides obtectus</name>
    <name type="common">Bean weevil</name>
    <name type="synonym">Bruchus obtectus</name>
    <dbReference type="NCBI Taxonomy" id="200917"/>
    <lineage>
        <taxon>Eukaryota</taxon>
        <taxon>Metazoa</taxon>
        <taxon>Ecdysozoa</taxon>
        <taxon>Arthropoda</taxon>
        <taxon>Hexapoda</taxon>
        <taxon>Insecta</taxon>
        <taxon>Pterygota</taxon>
        <taxon>Neoptera</taxon>
        <taxon>Endopterygota</taxon>
        <taxon>Coleoptera</taxon>
        <taxon>Polyphaga</taxon>
        <taxon>Cucujiformia</taxon>
        <taxon>Chrysomeloidea</taxon>
        <taxon>Chrysomelidae</taxon>
        <taxon>Bruchinae</taxon>
        <taxon>Bruchini</taxon>
        <taxon>Acanthoscelides</taxon>
    </lineage>
</organism>
<protein>
    <recommendedName>
        <fullName evidence="4">Retrotransposon gag domain-containing protein</fullName>
    </recommendedName>
</protein>
<feature type="compositionally biased region" description="Polar residues" evidence="1">
    <location>
        <begin position="275"/>
        <end position="286"/>
    </location>
</feature>